<dbReference type="EMBL" id="CP042910">
    <property type="protein sequence ID" value="QEG15525.1"/>
    <property type="molecule type" value="Genomic_DNA"/>
</dbReference>
<organism evidence="1 2">
    <name type="scientific">Gimesia maris</name>
    <dbReference type="NCBI Taxonomy" id="122"/>
    <lineage>
        <taxon>Bacteria</taxon>
        <taxon>Pseudomonadati</taxon>
        <taxon>Planctomycetota</taxon>
        <taxon>Planctomycetia</taxon>
        <taxon>Planctomycetales</taxon>
        <taxon>Planctomycetaceae</taxon>
        <taxon>Gimesia</taxon>
    </lineage>
</organism>
<keyword evidence="2" id="KW-1185">Reference proteome</keyword>
<dbReference type="Proteomes" id="UP000322887">
    <property type="component" value="Chromosome"/>
</dbReference>
<protein>
    <submittedName>
        <fullName evidence="1">Uncharacterized protein</fullName>
    </submittedName>
</protein>
<sequence>MTEKYRNKKNKGVMFRRRYKENANQPDFVGSFTIENGREYEFAGWNATGRKSLKPYVRLRVAPKGN</sequence>
<evidence type="ECO:0000313" key="1">
    <source>
        <dbReference type="EMBL" id="QEG15525.1"/>
    </source>
</evidence>
<dbReference type="RefSeq" id="WP_044238891.1">
    <property type="nucleotide sequence ID" value="NZ_CP042910.1"/>
</dbReference>
<evidence type="ECO:0000313" key="2">
    <source>
        <dbReference type="Proteomes" id="UP000322887"/>
    </source>
</evidence>
<reference evidence="1 2" key="1">
    <citation type="submission" date="2019-08" db="EMBL/GenBank/DDBJ databases">
        <title>Deep-cultivation of Planctomycetes and their phenomic and genomic characterization uncovers novel biology.</title>
        <authorList>
            <person name="Wiegand S."/>
            <person name="Jogler M."/>
            <person name="Boedeker C."/>
            <person name="Pinto D."/>
            <person name="Vollmers J."/>
            <person name="Rivas-Marin E."/>
            <person name="Kohn T."/>
            <person name="Peeters S.H."/>
            <person name="Heuer A."/>
            <person name="Rast P."/>
            <person name="Oberbeckmann S."/>
            <person name="Bunk B."/>
            <person name="Jeske O."/>
            <person name="Meyerdierks A."/>
            <person name="Storesund J.E."/>
            <person name="Kallscheuer N."/>
            <person name="Luecker S."/>
            <person name="Lage O.M."/>
            <person name="Pohl T."/>
            <person name="Merkel B.J."/>
            <person name="Hornburger P."/>
            <person name="Mueller R.-W."/>
            <person name="Bruemmer F."/>
            <person name="Labrenz M."/>
            <person name="Spormann A.M."/>
            <person name="Op den Camp H."/>
            <person name="Overmann J."/>
            <person name="Amann R."/>
            <person name="Jetten M.S.M."/>
            <person name="Mascher T."/>
            <person name="Medema M.H."/>
            <person name="Devos D.P."/>
            <person name="Kaster A.-K."/>
            <person name="Ovreas L."/>
            <person name="Rohde M."/>
            <person name="Galperin M.Y."/>
            <person name="Jogler C."/>
        </authorList>
    </citation>
    <scope>NUCLEOTIDE SEQUENCE [LARGE SCALE GENOMIC DNA]</scope>
    <source>
        <strain evidence="1 2">DSM 8797</strain>
    </source>
</reference>
<name>A0ABX5YIT3_9PLAN</name>
<proteinExistence type="predicted"/>
<dbReference type="GeneID" id="98646004"/>
<gene>
    <name evidence="1" type="ORF">GmarT_13660</name>
</gene>
<accession>A0ABX5YIT3</accession>